<dbReference type="eggNOG" id="COG0671">
    <property type="taxonomic scope" value="Bacteria"/>
</dbReference>
<reference evidence="4 6" key="2">
    <citation type="submission" date="2018-06" db="EMBL/GenBank/DDBJ databases">
        <authorList>
            <consortium name="Pathogen Informatics"/>
            <person name="Doyle S."/>
        </authorList>
    </citation>
    <scope>NUCLEOTIDE SEQUENCE [LARGE SCALE GENOMIC DNA]</scope>
    <source>
        <strain evidence="4 6">NCTC12858</strain>
    </source>
</reference>
<feature type="domain" description="Phosphatidic acid phosphatase type 2/haloperoxidase" evidence="2">
    <location>
        <begin position="62"/>
        <end position="178"/>
    </location>
</feature>
<dbReference type="PANTHER" id="PTHR14969">
    <property type="entry name" value="SPHINGOSINE-1-PHOSPHATE PHOSPHOHYDROLASE"/>
    <property type="match status" value="1"/>
</dbReference>
<dbReference type="InterPro" id="IPR000326">
    <property type="entry name" value="PAP2/HPO"/>
</dbReference>
<sequence length="235" mass="27396">MSVLNQLVEMEREVFLWLNSMHTPYTDAFFYLFTSTHTWIGVWVLLVMLLFYKQPAKEAVLVLIALLFSLLVCDQLTSHIIKPYFMRPRPTHFPEIKELVKIVYEYRGALYGFVSGHSANYFSLAMFTSLLFRDKRYSVLIFFLATLIAYSRIYIGVHFITDVLPGAAIGLLIGWFTYWLYSKLRFRWIPGARTTPPSRVFAPILRSWVFVLLFFLLFTASASYAVMKMAMRIAS</sequence>
<name>A0A0A2FFL4_9PORP</name>
<keyword evidence="1" id="KW-1133">Transmembrane helix</keyword>
<reference evidence="3 5" key="1">
    <citation type="submission" date="2014-08" db="EMBL/GenBank/DDBJ databases">
        <title>Porphyromonas crevioricanis strain:COT-253_OH1447 Genome sequencing.</title>
        <authorList>
            <person name="Wallis C."/>
            <person name="Deusch O."/>
            <person name="O'Flynn C."/>
            <person name="Davis I."/>
            <person name="Jospin G."/>
            <person name="Darling A.E."/>
            <person name="Coil D.A."/>
            <person name="Alexiev A."/>
            <person name="Horsfall A."/>
            <person name="Kirkwood N."/>
            <person name="Harris S."/>
            <person name="Eisen J.A."/>
        </authorList>
    </citation>
    <scope>NUCLEOTIDE SEQUENCE [LARGE SCALE GENOMIC DNA]</scope>
    <source>
        <strain evidence="5">COT-253 OH1447</strain>
        <strain evidence="3">COT-253_OH1447</strain>
    </source>
</reference>
<evidence type="ECO:0000313" key="3">
    <source>
        <dbReference type="EMBL" id="KGN95859.1"/>
    </source>
</evidence>
<dbReference type="RefSeq" id="WP_023936709.1">
    <property type="nucleotide sequence ID" value="NZ_FUXH01000004.1"/>
</dbReference>
<dbReference type="Gene3D" id="1.20.144.10">
    <property type="entry name" value="Phosphatidic acid phosphatase type 2/haloperoxidase"/>
    <property type="match status" value="2"/>
</dbReference>
<feature type="transmembrane region" description="Helical" evidence="1">
    <location>
        <begin position="163"/>
        <end position="181"/>
    </location>
</feature>
<dbReference type="STRING" id="393921.HQ45_09370"/>
<evidence type="ECO:0000259" key="2">
    <source>
        <dbReference type="SMART" id="SM00014"/>
    </source>
</evidence>
<dbReference type="CDD" id="cd03395">
    <property type="entry name" value="PAP2_like_4"/>
    <property type="match status" value="1"/>
</dbReference>
<evidence type="ECO:0000256" key="1">
    <source>
        <dbReference type="SAM" id="Phobius"/>
    </source>
</evidence>
<dbReference type="SMART" id="SM00014">
    <property type="entry name" value="acidPPc"/>
    <property type="match status" value="1"/>
</dbReference>
<dbReference type="PANTHER" id="PTHR14969:SF13">
    <property type="entry name" value="AT30094P"/>
    <property type="match status" value="1"/>
</dbReference>
<feature type="transmembrane region" description="Helical" evidence="1">
    <location>
        <begin position="139"/>
        <end position="157"/>
    </location>
</feature>
<dbReference type="Pfam" id="PF01569">
    <property type="entry name" value="PAP2"/>
    <property type="match status" value="1"/>
</dbReference>
<protein>
    <submittedName>
        <fullName evidence="4">Phosphatidylglycerophosphatase B</fullName>
    </submittedName>
</protein>
<proteinExistence type="predicted"/>
<feature type="transmembrane region" description="Helical" evidence="1">
    <location>
        <begin position="109"/>
        <end position="132"/>
    </location>
</feature>
<evidence type="ECO:0000313" key="5">
    <source>
        <dbReference type="Proteomes" id="UP000030136"/>
    </source>
</evidence>
<evidence type="ECO:0000313" key="6">
    <source>
        <dbReference type="Proteomes" id="UP000249300"/>
    </source>
</evidence>
<feature type="transmembrane region" description="Helical" evidence="1">
    <location>
        <begin position="59"/>
        <end position="81"/>
    </location>
</feature>
<dbReference type="EMBL" id="LS483447">
    <property type="protein sequence ID" value="SQH73492.1"/>
    <property type="molecule type" value="Genomic_DNA"/>
</dbReference>
<dbReference type="SUPFAM" id="SSF48317">
    <property type="entry name" value="Acid phosphatase/Vanadium-dependent haloperoxidase"/>
    <property type="match status" value="1"/>
</dbReference>
<dbReference type="EMBL" id="JQJC01000009">
    <property type="protein sequence ID" value="KGN95859.1"/>
    <property type="molecule type" value="Genomic_DNA"/>
</dbReference>
<keyword evidence="1" id="KW-0472">Membrane</keyword>
<feature type="transmembrane region" description="Helical" evidence="1">
    <location>
        <begin position="28"/>
        <end position="52"/>
    </location>
</feature>
<dbReference type="Proteomes" id="UP000249300">
    <property type="component" value="Chromosome 1"/>
</dbReference>
<feature type="transmembrane region" description="Helical" evidence="1">
    <location>
        <begin position="208"/>
        <end position="227"/>
    </location>
</feature>
<dbReference type="GO" id="GO:0042392">
    <property type="term" value="F:sphingosine-1-phosphate phosphatase activity"/>
    <property type="evidence" value="ECO:0007669"/>
    <property type="project" value="TreeGrafter"/>
</dbReference>
<evidence type="ECO:0000313" key="4">
    <source>
        <dbReference type="EMBL" id="SQH73492.1"/>
    </source>
</evidence>
<organism evidence="3 5">
    <name type="scientific">Porphyromonas crevioricanis</name>
    <dbReference type="NCBI Taxonomy" id="393921"/>
    <lineage>
        <taxon>Bacteria</taxon>
        <taxon>Pseudomonadati</taxon>
        <taxon>Bacteroidota</taxon>
        <taxon>Bacteroidia</taxon>
        <taxon>Bacteroidales</taxon>
        <taxon>Porphyromonadaceae</taxon>
        <taxon>Porphyromonas</taxon>
    </lineage>
</organism>
<keyword evidence="1" id="KW-0812">Transmembrane</keyword>
<dbReference type="AlphaFoldDB" id="A0A0A2FFL4"/>
<gene>
    <name evidence="3" type="ORF">HQ38_02500</name>
    <name evidence="4" type="ORF">NCTC12858_01352</name>
</gene>
<dbReference type="Proteomes" id="UP000030136">
    <property type="component" value="Unassembled WGS sequence"/>
</dbReference>
<dbReference type="InterPro" id="IPR036938">
    <property type="entry name" value="PAP2/HPO_sf"/>
</dbReference>
<dbReference type="KEGG" id="pcre:NCTC12858_01352"/>
<dbReference type="OrthoDB" id="9789113at2"/>
<keyword evidence="6" id="KW-1185">Reference proteome</keyword>
<accession>A0A0A2FFL4</accession>